<sequence length="216" mass="24126">MLSECCGGGGEPLPDVKPGDGPKFKVIMLGDYGCGKTCLLSRFTENTFPEEHVSRHMQTAVVSADVTVGRESVRLILWDTGGQEKFRCLTTSYYRDAMAAPHHIHAIVIHNITHQMLVYDITNRESFENIQHWRQQIALYASTIDIILLIGTKIFRDSCFLQVDAAAEERRVTPEEGQALAETMRAQFAETSSKEGTNTGVCLAWVAAKCLNKFRE</sequence>
<evidence type="ECO:0000313" key="5">
    <source>
        <dbReference type="EMBL" id="ELR18229.1"/>
    </source>
</evidence>
<keyword evidence="4" id="KW-0449">Lipoprotein</keyword>
<dbReference type="SMART" id="SM00174">
    <property type="entry name" value="RHO"/>
    <property type="match status" value="1"/>
</dbReference>
<evidence type="ECO:0000256" key="1">
    <source>
        <dbReference type="ARBA" id="ARBA00006270"/>
    </source>
</evidence>
<dbReference type="PRINTS" id="PR00449">
    <property type="entry name" value="RASTRNSFRMNG"/>
</dbReference>
<evidence type="ECO:0000256" key="3">
    <source>
        <dbReference type="ARBA" id="ARBA00023134"/>
    </source>
</evidence>
<proteinExistence type="inferred from homology"/>
<reference evidence="5 6" key="1">
    <citation type="journal article" date="2013" name="Genome Biol.">
        <title>Genome of Acanthamoeba castellanii highlights extensive lateral gene transfer and early evolution of tyrosine kinase signaling.</title>
        <authorList>
            <person name="Clarke M."/>
            <person name="Lohan A.J."/>
            <person name="Liu B."/>
            <person name="Lagkouvardos I."/>
            <person name="Roy S."/>
            <person name="Zafar N."/>
            <person name="Bertelli C."/>
            <person name="Schilde C."/>
            <person name="Kianianmomeni A."/>
            <person name="Burglin T.R."/>
            <person name="Frech C."/>
            <person name="Turcotte B."/>
            <person name="Kopec K.O."/>
            <person name="Synnott J.M."/>
            <person name="Choo C."/>
            <person name="Paponov I."/>
            <person name="Finkler A."/>
            <person name="Soon Heng Tan C."/>
            <person name="Hutchins A.P."/>
            <person name="Weinmeier T."/>
            <person name="Rattei T."/>
            <person name="Chu J.S."/>
            <person name="Gimenez G."/>
            <person name="Irimia M."/>
            <person name="Rigden D.J."/>
            <person name="Fitzpatrick D.A."/>
            <person name="Lorenzo-Morales J."/>
            <person name="Bateman A."/>
            <person name="Chiu C.H."/>
            <person name="Tang P."/>
            <person name="Hegemann P."/>
            <person name="Fromm H."/>
            <person name="Raoult D."/>
            <person name="Greub G."/>
            <person name="Miranda-Saavedra D."/>
            <person name="Chen N."/>
            <person name="Nash P."/>
            <person name="Ginger M.L."/>
            <person name="Horn M."/>
            <person name="Schaap P."/>
            <person name="Caler L."/>
            <person name="Loftus B."/>
        </authorList>
    </citation>
    <scope>NUCLEOTIDE SEQUENCE [LARGE SCALE GENOMIC DNA]</scope>
    <source>
        <strain evidence="5 6">Neff</strain>
    </source>
</reference>
<evidence type="ECO:0000313" key="6">
    <source>
        <dbReference type="Proteomes" id="UP000011083"/>
    </source>
</evidence>
<organism evidence="5 6">
    <name type="scientific">Acanthamoeba castellanii (strain ATCC 30010 / Neff)</name>
    <dbReference type="NCBI Taxonomy" id="1257118"/>
    <lineage>
        <taxon>Eukaryota</taxon>
        <taxon>Amoebozoa</taxon>
        <taxon>Discosea</taxon>
        <taxon>Longamoebia</taxon>
        <taxon>Centramoebida</taxon>
        <taxon>Acanthamoebidae</taxon>
        <taxon>Acanthamoeba</taxon>
    </lineage>
</organism>
<dbReference type="KEGG" id="acan:ACA1_369720"/>
<dbReference type="EMBL" id="KB007960">
    <property type="protein sequence ID" value="ELR18229.1"/>
    <property type="molecule type" value="Genomic_DNA"/>
</dbReference>
<dbReference type="PROSITE" id="PS51420">
    <property type="entry name" value="RHO"/>
    <property type="match status" value="1"/>
</dbReference>
<comment type="similarity">
    <text evidence="1">Belongs to the small GTPase superfamily. Rab family.</text>
</comment>
<dbReference type="NCBIfam" id="TIGR00231">
    <property type="entry name" value="small_GTP"/>
    <property type="match status" value="1"/>
</dbReference>
<dbReference type="OrthoDB" id="63533at2759"/>
<dbReference type="InterPro" id="IPR005225">
    <property type="entry name" value="Small_GTP-bd"/>
</dbReference>
<keyword evidence="2" id="KW-0547">Nucleotide-binding</keyword>
<dbReference type="InterPro" id="IPR050227">
    <property type="entry name" value="Rab"/>
</dbReference>
<dbReference type="GeneID" id="14918966"/>
<dbReference type="PROSITE" id="PS51419">
    <property type="entry name" value="RAB"/>
    <property type="match status" value="1"/>
</dbReference>
<dbReference type="Proteomes" id="UP000011083">
    <property type="component" value="Unassembled WGS sequence"/>
</dbReference>
<dbReference type="SMART" id="SM00175">
    <property type="entry name" value="RAB"/>
    <property type="match status" value="1"/>
</dbReference>
<dbReference type="STRING" id="1257118.L8GY91"/>
<evidence type="ECO:0000256" key="2">
    <source>
        <dbReference type="ARBA" id="ARBA00022741"/>
    </source>
</evidence>
<dbReference type="InterPro" id="IPR001806">
    <property type="entry name" value="Small_GTPase"/>
</dbReference>
<name>L8GY91_ACACF</name>
<dbReference type="PROSITE" id="PS51421">
    <property type="entry name" value="RAS"/>
    <property type="match status" value="1"/>
</dbReference>
<keyword evidence="3" id="KW-0342">GTP-binding</keyword>
<evidence type="ECO:0000256" key="4">
    <source>
        <dbReference type="ARBA" id="ARBA00023288"/>
    </source>
</evidence>
<dbReference type="GO" id="GO:0003924">
    <property type="term" value="F:GTPase activity"/>
    <property type="evidence" value="ECO:0007669"/>
    <property type="project" value="InterPro"/>
</dbReference>
<dbReference type="CDD" id="cd00154">
    <property type="entry name" value="Rab"/>
    <property type="match status" value="1"/>
</dbReference>
<dbReference type="SMART" id="SM00173">
    <property type="entry name" value="RAS"/>
    <property type="match status" value="1"/>
</dbReference>
<dbReference type="AlphaFoldDB" id="L8GY91"/>
<accession>L8GY91</accession>
<dbReference type="SUPFAM" id="SSF52540">
    <property type="entry name" value="P-loop containing nucleoside triphosphate hydrolases"/>
    <property type="match status" value="1"/>
</dbReference>
<keyword evidence="6" id="KW-1185">Reference proteome</keyword>
<dbReference type="Gene3D" id="3.40.50.300">
    <property type="entry name" value="P-loop containing nucleotide triphosphate hydrolases"/>
    <property type="match status" value="1"/>
</dbReference>
<protein>
    <submittedName>
        <fullName evidence="5">Ras subfamily protein</fullName>
    </submittedName>
</protein>
<dbReference type="PANTHER" id="PTHR47977">
    <property type="entry name" value="RAS-RELATED PROTEIN RAB"/>
    <property type="match status" value="1"/>
</dbReference>
<dbReference type="FunFam" id="3.40.50.300:FF:001447">
    <property type="entry name" value="Ras-related protein Rab-1B"/>
    <property type="match status" value="1"/>
</dbReference>
<dbReference type="VEuPathDB" id="AmoebaDB:ACA1_369720"/>
<dbReference type="GO" id="GO:0005525">
    <property type="term" value="F:GTP binding"/>
    <property type="evidence" value="ECO:0007669"/>
    <property type="project" value="UniProtKB-KW"/>
</dbReference>
<dbReference type="InterPro" id="IPR027417">
    <property type="entry name" value="P-loop_NTPase"/>
</dbReference>
<dbReference type="RefSeq" id="XP_004340249.1">
    <property type="nucleotide sequence ID" value="XM_004340201.1"/>
</dbReference>
<gene>
    <name evidence="5" type="ORF">ACA1_369720</name>
</gene>
<dbReference type="Pfam" id="PF00071">
    <property type="entry name" value="Ras"/>
    <property type="match status" value="1"/>
</dbReference>